<evidence type="ECO:0000313" key="3">
    <source>
        <dbReference type="Proteomes" id="UP001196413"/>
    </source>
</evidence>
<comment type="caution">
    <text evidence="2">The sequence shown here is derived from an EMBL/GenBank/DDBJ whole genome shotgun (WGS) entry which is preliminary data.</text>
</comment>
<protein>
    <submittedName>
        <fullName evidence="2">Uncharacterized protein</fullName>
    </submittedName>
</protein>
<keyword evidence="3" id="KW-1185">Reference proteome</keyword>
<name>A0AAD5MLD2_PARTN</name>
<dbReference type="AlphaFoldDB" id="A0AAD5MLD2"/>
<keyword evidence="1" id="KW-0732">Signal</keyword>
<dbReference type="Proteomes" id="UP001196413">
    <property type="component" value="Unassembled WGS sequence"/>
</dbReference>
<reference evidence="2" key="1">
    <citation type="submission" date="2021-06" db="EMBL/GenBank/DDBJ databases">
        <title>Parelaphostrongylus tenuis whole genome reference sequence.</title>
        <authorList>
            <person name="Garwood T.J."/>
            <person name="Larsen P.A."/>
            <person name="Fountain-Jones N.M."/>
            <person name="Garbe J.R."/>
            <person name="Macchietto M.G."/>
            <person name="Kania S.A."/>
            <person name="Gerhold R.W."/>
            <person name="Richards J.E."/>
            <person name="Wolf T.M."/>
        </authorList>
    </citation>
    <scope>NUCLEOTIDE SEQUENCE</scope>
    <source>
        <strain evidence="2">MNPRO001-30</strain>
        <tissue evidence="2">Meninges</tissue>
    </source>
</reference>
<evidence type="ECO:0000256" key="1">
    <source>
        <dbReference type="SAM" id="SignalP"/>
    </source>
</evidence>
<evidence type="ECO:0000313" key="2">
    <source>
        <dbReference type="EMBL" id="KAJ1360485.1"/>
    </source>
</evidence>
<proteinExistence type="predicted"/>
<organism evidence="2 3">
    <name type="scientific">Parelaphostrongylus tenuis</name>
    <name type="common">Meningeal worm</name>
    <dbReference type="NCBI Taxonomy" id="148309"/>
    <lineage>
        <taxon>Eukaryota</taxon>
        <taxon>Metazoa</taxon>
        <taxon>Ecdysozoa</taxon>
        <taxon>Nematoda</taxon>
        <taxon>Chromadorea</taxon>
        <taxon>Rhabditida</taxon>
        <taxon>Rhabditina</taxon>
        <taxon>Rhabditomorpha</taxon>
        <taxon>Strongyloidea</taxon>
        <taxon>Metastrongylidae</taxon>
        <taxon>Parelaphostrongylus</taxon>
    </lineage>
</organism>
<gene>
    <name evidence="2" type="ORF">KIN20_019472</name>
</gene>
<feature type="chain" id="PRO_5041939261" evidence="1">
    <location>
        <begin position="22"/>
        <end position="215"/>
    </location>
</feature>
<sequence>MAILPSNSFMVLLATISTVFGCGVMPAGQASSRPFTVTGLTSLPVSMVYSGAPNIQALFPGIAPNEAAARGFVERLVMQTGRSALLPDAVISAILDQLNVTINYTPMSCQLSVMPAGMPAKDDEPNCIIVGNAVTGLCTGKMNMPCSMPVQGMVTIANVDGTFLTIPGTLSTTNIIMANWSRMMWQDAVNRAVRLLALGPFGSHFFTARATVGGN</sequence>
<feature type="signal peptide" evidence="1">
    <location>
        <begin position="1"/>
        <end position="21"/>
    </location>
</feature>
<dbReference type="EMBL" id="JAHQIW010003879">
    <property type="protein sequence ID" value="KAJ1360485.1"/>
    <property type="molecule type" value="Genomic_DNA"/>
</dbReference>
<accession>A0AAD5MLD2</accession>